<dbReference type="PROSITE" id="PS50262">
    <property type="entry name" value="G_PROTEIN_RECEP_F1_2"/>
    <property type="match status" value="1"/>
</dbReference>
<dbReference type="InterPro" id="IPR000611">
    <property type="entry name" value="NPY_rcpt"/>
</dbReference>
<dbReference type="OrthoDB" id="10053194at2759"/>
<dbReference type="PRINTS" id="PR01012">
    <property type="entry name" value="NRPEPTIDEYR"/>
</dbReference>
<evidence type="ECO:0000256" key="1">
    <source>
        <dbReference type="ARBA" id="ARBA00004651"/>
    </source>
</evidence>
<reference evidence="13" key="1">
    <citation type="submission" date="2021-12" db="EMBL/GenBank/DDBJ databases">
        <authorList>
            <person name="Martin H S."/>
        </authorList>
    </citation>
    <scope>NUCLEOTIDE SEQUENCE</scope>
</reference>
<evidence type="ECO:0000256" key="8">
    <source>
        <dbReference type="ARBA" id="ARBA00023170"/>
    </source>
</evidence>
<evidence type="ECO:0000256" key="4">
    <source>
        <dbReference type="ARBA" id="ARBA00022692"/>
    </source>
</evidence>
<feature type="transmembrane region" description="Helical" evidence="11">
    <location>
        <begin position="280"/>
        <end position="305"/>
    </location>
</feature>
<evidence type="ECO:0000256" key="9">
    <source>
        <dbReference type="ARBA" id="ARBA00023224"/>
    </source>
</evidence>
<evidence type="ECO:0000256" key="3">
    <source>
        <dbReference type="ARBA" id="ARBA00022475"/>
    </source>
</evidence>
<evidence type="ECO:0000256" key="7">
    <source>
        <dbReference type="ARBA" id="ARBA00023136"/>
    </source>
</evidence>
<sequence>MLSGNNLTNVVDPIYICSLEDCSNNGSDLSNKTDYNYTLPHGLVCIHEPHSEDYISVYIFQLCVYIMYGIIFVIALLGNGLVCFVVHSSPRMKTVTNYFIMNLAVGDILMTLFCIPFSFVPMLILRYWPFGAVMCKVVNYSQAVSVLVSAYTLLAISVDRYFVITRPLKPRLGKTAAKLVMCGVWCGALATAAPILVVSQLQKPSLWHQVCGLDICSERWSSLHQSEQYTCALLILQFALPLAALVCTYGRIAGVVWGLRPPGEAETVRDSRIQHSKRKMIKMMLTVVAVFTVCWLPLNIFIILWTAHEDDVEWSKWPGMPYVWFVAHWLAMSHCCYNPIIYCYMNVRYRSGFKQVLCKLLRLNNNEASRSCHRSSVCEAVPLSEMIAMNGSMGQRSLSRCKCRTIHDGFTSVDSSKQPGKCNSCTSMRQCKTSTINRPAPPARAVSIRSHFG</sequence>
<dbReference type="PANTHER" id="PTHR24238">
    <property type="entry name" value="G-PROTEIN COUPLED RECEPTOR"/>
    <property type="match status" value="1"/>
</dbReference>
<accession>A0A8J9V4W4</accession>
<dbReference type="Proteomes" id="UP000838878">
    <property type="component" value="Chromosome 5"/>
</dbReference>
<organism evidence="13 14">
    <name type="scientific">Brenthis ino</name>
    <name type="common">lesser marbled fritillary</name>
    <dbReference type="NCBI Taxonomy" id="405034"/>
    <lineage>
        <taxon>Eukaryota</taxon>
        <taxon>Metazoa</taxon>
        <taxon>Ecdysozoa</taxon>
        <taxon>Arthropoda</taxon>
        <taxon>Hexapoda</taxon>
        <taxon>Insecta</taxon>
        <taxon>Pterygota</taxon>
        <taxon>Neoptera</taxon>
        <taxon>Endopterygota</taxon>
        <taxon>Lepidoptera</taxon>
        <taxon>Glossata</taxon>
        <taxon>Ditrysia</taxon>
        <taxon>Papilionoidea</taxon>
        <taxon>Nymphalidae</taxon>
        <taxon>Heliconiinae</taxon>
        <taxon>Argynnini</taxon>
        <taxon>Brenthis</taxon>
    </lineage>
</organism>
<feature type="transmembrane region" description="Helical" evidence="11">
    <location>
        <begin position="58"/>
        <end position="86"/>
    </location>
</feature>
<evidence type="ECO:0000256" key="10">
    <source>
        <dbReference type="RuleBase" id="RU000688"/>
    </source>
</evidence>
<dbReference type="SUPFAM" id="SSF81321">
    <property type="entry name" value="Family A G protein-coupled receptor-like"/>
    <property type="match status" value="1"/>
</dbReference>
<keyword evidence="9 10" id="KW-0807">Transducer</keyword>
<keyword evidence="7 11" id="KW-0472">Membrane</keyword>
<comment type="similarity">
    <text evidence="2 10">Belongs to the G-protein coupled receptor 1 family.</text>
</comment>
<dbReference type="PROSITE" id="PS00237">
    <property type="entry name" value="G_PROTEIN_RECEP_F1_1"/>
    <property type="match status" value="1"/>
</dbReference>
<evidence type="ECO:0000256" key="11">
    <source>
        <dbReference type="SAM" id="Phobius"/>
    </source>
</evidence>
<keyword evidence="14" id="KW-1185">Reference proteome</keyword>
<evidence type="ECO:0000313" key="13">
    <source>
        <dbReference type="EMBL" id="CAH0725252.1"/>
    </source>
</evidence>
<keyword evidence="5 11" id="KW-1133">Transmembrane helix</keyword>
<evidence type="ECO:0000313" key="14">
    <source>
        <dbReference type="Proteomes" id="UP000838878"/>
    </source>
</evidence>
<feature type="transmembrane region" description="Helical" evidence="11">
    <location>
        <begin position="140"/>
        <end position="158"/>
    </location>
</feature>
<keyword evidence="6 10" id="KW-0297">G-protein coupled receptor</keyword>
<evidence type="ECO:0000256" key="6">
    <source>
        <dbReference type="ARBA" id="ARBA00023040"/>
    </source>
</evidence>
<dbReference type="PANTHER" id="PTHR24238:SF73">
    <property type="entry name" value="RYAMIDE RECEPTOR"/>
    <property type="match status" value="1"/>
</dbReference>
<dbReference type="CDD" id="cd15392">
    <property type="entry name" value="7tmA_PR4-like"/>
    <property type="match status" value="1"/>
</dbReference>
<keyword evidence="4 10" id="KW-0812">Transmembrane</keyword>
<feature type="transmembrane region" description="Helical" evidence="11">
    <location>
        <begin position="325"/>
        <end position="345"/>
    </location>
</feature>
<dbReference type="AlphaFoldDB" id="A0A8J9V4W4"/>
<dbReference type="Gene3D" id="1.20.1070.10">
    <property type="entry name" value="Rhodopsin 7-helix transmembrane proteins"/>
    <property type="match status" value="1"/>
</dbReference>
<keyword evidence="3" id="KW-1003">Cell membrane</keyword>
<gene>
    <name evidence="13" type="ORF">BINO364_LOCUS10859</name>
</gene>
<feature type="domain" description="G-protein coupled receptors family 1 profile" evidence="12">
    <location>
        <begin position="78"/>
        <end position="342"/>
    </location>
</feature>
<feature type="non-terminal residue" evidence="13">
    <location>
        <position position="453"/>
    </location>
</feature>
<evidence type="ECO:0000256" key="2">
    <source>
        <dbReference type="ARBA" id="ARBA00010663"/>
    </source>
</evidence>
<dbReference type="InterPro" id="IPR000276">
    <property type="entry name" value="GPCR_Rhodpsn"/>
</dbReference>
<dbReference type="GO" id="GO:0004983">
    <property type="term" value="F:neuropeptide Y receptor activity"/>
    <property type="evidence" value="ECO:0007669"/>
    <property type="project" value="InterPro"/>
</dbReference>
<feature type="transmembrane region" description="Helical" evidence="11">
    <location>
        <begin position="232"/>
        <end position="259"/>
    </location>
</feature>
<comment type="subcellular location">
    <subcellularLocation>
        <location evidence="1">Cell membrane</location>
        <topology evidence="1">Multi-pass membrane protein</topology>
    </subcellularLocation>
</comment>
<feature type="transmembrane region" description="Helical" evidence="11">
    <location>
        <begin position="179"/>
        <end position="198"/>
    </location>
</feature>
<dbReference type="PRINTS" id="PR00237">
    <property type="entry name" value="GPCRRHODOPSN"/>
</dbReference>
<evidence type="ECO:0000256" key="5">
    <source>
        <dbReference type="ARBA" id="ARBA00022989"/>
    </source>
</evidence>
<name>A0A8J9V4W4_9NEOP</name>
<feature type="transmembrane region" description="Helical" evidence="11">
    <location>
        <begin position="98"/>
        <end position="120"/>
    </location>
</feature>
<dbReference type="SMART" id="SM01381">
    <property type="entry name" value="7TM_GPCR_Srsx"/>
    <property type="match status" value="1"/>
</dbReference>
<dbReference type="EMBL" id="OV170225">
    <property type="protein sequence ID" value="CAH0725252.1"/>
    <property type="molecule type" value="Genomic_DNA"/>
</dbReference>
<dbReference type="InterPro" id="IPR017452">
    <property type="entry name" value="GPCR_Rhodpsn_7TM"/>
</dbReference>
<evidence type="ECO:0000259" key="12">
    <source>
        <dbReference type="PROSITE" id="PS50262"/>
    </source>
</evidence>
<dbReference type="GO" id="GO:0005886">
    <property type="term" value="C:plasma membrane"/>
    <property type="evidence" value="ECO:0007669"/>
    <property type="project" value="UniProtKB-SubCell"/>
</dbReference>
<keyword evidence="8 10" id="KW-0675">Receptor</keyword>
<proteinExistence type="inferred from homology"/>
<dbReference type="FunFam" id="1.20.1070.10:FF:000291">
    <property type="entry name" value="Predicted protein"/>
    <property type="match status" value="1"/>
</dbReference>
<protein>
    <recommendedName>
        <fullName evidence="12">G-protein coupled receptors family 1 profile domain-containing protein</fullName>
    </recommendedName>
</protein>
<dbReference type="Pfam" id="PF00001">
    <property type="entry name" value="7tm_1"/>
    <property type="match status" value="1"/>
</dbReference>